<feature type="compositionally biased region" description="Polar residues" evidence="2">
    <location>
        <begin position="393"/>
        <end position="409"/>
    </location>
</feature>
<evidence type="ECO:0000313" key="3">
    <source>
        <dbReference type="EMBL" id="KAL2047594.1"/>
    </source>
</evidence>
<proteinExistence type="predicted"/>
<name>A0ABR4APB7_9LECA</name>
<feature type="region of interest" description="Disordered" evidence="2">
    <location>
        <begin position="380"/>
        <end position="409"/>
    </location>
</feature>
<keyword evidence="4" id="KW-1185">Reference proteome</keyword>
<gene>
    <name evidence="3" type="ORF">N7G274_000636</name>
</gene>
<sequence length="664" mass="73368">MDSAPAKRLKTSPSTRVPVNGHEIQTRSISRNGDQSSSTRASFMSPTKASLARFNPSLLSQPNVTEPRRSRSQESDGERRGVSGDTVGNTHQKARDGLEEPRGPFGEHSSANGQGLRATPRRRSRTLRDEYTPNKNTYPVIVQNLRASPPDGAREGRNGIDATDTEGQAVYSPRPGFDTSFADTNSAPPASPSPNLPSAPTHLRLLRAGSGMSFDEDGEPSLPSTPVHLSLEAPQQPPERSFFSSPSRRPKRKGKAITKTLPLETPEAAPERSIPPPNRQMSNLGPRIYISTIPQPPPMSEEVEQFRMRDDLARLEKELQDIEDRLIRQTLVSRWQQEGSNATKELAKLRRDASLRGRKILRSREQMAQNMTARRINADSAGMDSAHGGTANGGSSAHSSKELSSTHLETRSVTQQLAHFLPFSNRHPPSTHKHLSPRDSDAFQLFDSQISLDRQDKLKISTANICLLPPAPDDVLLQRQDLVLSSSDKSLQVKLQVTVNLTTDKVEEVHVRDMSAWADLELGGWLRGFPPNNDLSAIGTAFGRYLAVAKDRAQCFHSSEQEFEALAISRQKLDEHPDFDSYLGQQALTFSHKEVALDIVWLCSVHDDGNIESKVSAKAKFPVTWQRTSGRAELDKVGEAFDQLVQDRGPLEAIRVIGNLIFSR</sequence>
<dbReference type="EMBL" id="JBEFKJ010000002">
    <property type="protein sequence ID" value="KAL2047594.1"/>
    <property type="molecule type" value="Genomic_DNA"/>
</dbReference>
<feature type="compositionally biased region" description="Polar residues" evidence="2">
    <location>
        <begin position="26"/>
        <end position="48"/>
    </location>
</feature>
<feature type="compositionally biased region" description="Basic and acidic residues" evidence="2">
    <location>
        <begin position="93"/>
        <end position="102"/>
    </location>
</feature>
<dbReference type="Proteomes" id="UP001590950">
    <property type="component" value="Unassembled WGS sequence"/>
</dbReference>
<protein>
    <submittedName>
        <fullName evidence="3">Uncharacterized protein</fullName>
    </submittedName>
</protein>
<feature type="compositionally biased region" description="Basic and acidic residues" evidence="2">
    <location>
        <begin position="66"/>
        <end position="82"/>
    </location>
</feature>
<feature type="compositionally biased region" description="Low complexity" evidence="2">
    <location>
        <begin position="238"/>
        <end position="247"/>
    </location>
</feature>
<accession>A0ABR4APB7</accession>
<reference evidence="3 4" key="1">
    <citation type="submission" date="2024-09" db="EMBL/GenBank/DDBJ databases">
        <title>Rethinking Asexuality: The Enigmatic Case of Functional Sexual Genes in Lepraria (Stereocaulaceae).</title>
        <authorList>
            <person name="Doellman M."/>
            <person name="Sun Y."/>
            <person name="Barcenas-Pena A."/>
            <person name="Lumbsch H.T."/>
            <person name="Grewe F."/>
        </authorList>
    </citation>
    <scope>NUCLEOTIDE SEQUENCE [LARGE SCALE GENOMIC DNA]</scope>
    <source>
        <strain evidence="3 4">Mercado 3170</strain>
    </source>
</reference>
<evidence type="ECO:0000256" key="1">
    <source>
        <dbReference type="SAM" id="Coils"/>
    </source>
</evidence>
<feature type="region of interest" description="Disordered" evidence="2">
    <location>
        <begin position="1"/>
        <end position="283"/>
    </location>
</feature>
<evidence type="ECO:0000256" key="2">
    <source>
        <dbReference type="SAM" id="MobiDB-lite"/>
    </source>
</evidence>
<feature type="coiled-coil region" evidence="1">
    <location>
        <begin position="305"/>
        <end position="352"/>
    </location>
</feature>
<organism evidence="3 4">
    <name type="scientific">Stereocaulon virgatum</name>
    <dbReference type="NCBI Taxonomy" id="373712"/>
    <lineage>
        <taxon>Eukaryota</taxon>
        <taxon>Fungi</taxon>
        <taxon>Dikarya</taxon>
        <taxon>Ascomycota</taxon>
        <taxon>Pezizomycotina</taxon>
        <taxon>Lecanoromycetes</taxon>
        <taxon>OSLEUM clade</taxon>
        <taxon>Lecanoromycetidae</taxon>
        <taxon>Lecanorales</taxon>
        <taxon>Lecanorineae</taxon>
        <taxon>Stereocaulaceae</taxon>
        <taxon>Stereocaulon</taxon>
    </lineage>
</organism>
<keyword evidence="1" id="KW-0175">Coiled coil</keyword>
<comment type="caution">
    <text evidence="3">The sequence shown here is derived from an EMBL/GenBank/DDBJ whole genome shotgun (WGS) entry which is preliminary data.</text>
</comment>
<evidence type="ECO:0000313" key="4">
    <source>
        <dbReference type="Proteomes" id="UP001590950"/>
    </source>
</evidence>